<evidence type="ECO:0000256" key="5">
    <source>
        <dbReference type="ARBA" id="ARBA00022833"/>
    </source>
</evidence>
<dbReference type="GO" id="GO:0016787">
    <property type="term" value="F:hydrolase activity"/>
    <property type="evidence" value="ECO:0007669"/>
    <property type="project" value="UniProtKB-KW"/>
</dbReference>
<accession>A0A2A6FPV1</accession>
<evidence type="ECO:0000256" key="1">
    <source>
        <dbReference type="ARBA" id="ARBA00001947"/>
    </source>
</evidence>
<dbReference type="SUPFAM" id="SSF56281">
    <property type="entry name" value="Metallo-hydrolase/oxidoreductase"/>
    <property type="match status" value="1"/>
</dbReference>
<proteinExistence type="inferred from homology"/>
<organism evidence="6 7">
    <name type="scientific">Candidatus Lumbricidiphila eiseniae</name>
    <dbReference type="NCBI Taxonomy" id="1969409"/>
    <lineage>
        <taxon>Bacteria</taxon>
        <taxon>Bacillati</taxon>
        <taxon>Actinomycetota</taxon>
        <taxon>Actinomycetes</taxon>
        <taxon>Micrococcales</taxon>
        <taxon>Microbacteriaceae</taxon>
        <taxon>Candidatus Lumbricidiphila</taxon>
    </lineage>
</organism>
<evidence type="ECO:0000256" key="3">
    <source>
        <dbReference type="ARBA" id="ARBA00022723"/>
    </source>
</evidence>
<evidence type="ECO:0000313" key="7">
    <source>
        <dbReference type="Proteomes" id="UP000219994"/>
    </source>
</evidence>
<name>A0A2A6FPV1_9MICO</name>
<gene>
    <name evidence="6" type="ORF">B5766_11535</name>
</gene>
<dbReference type="AlphaFoldDB" id="A0A2A6FPV1"/>
<sequence length="257" mass="29009">MTQYSVTTLAVGRSLIPGPELFWMSRFDEWFPLTFQVVLVRGDGVCALINTGPAVDLAPMNDGWATFLGDKARMQRSAGEFILEQLSRHSLVPEDITHVILTPLQLYTVSNVLAFPRATIAMSKRGWLHFHSVHHHPHDNRATSIPDHILTELVTTAWPRVRLLEAEDELAPGLRTWWSGGHHRASMVVDIDTAQGVVAVSDSYFYAQNVTDEIPLGISENMYEILDCYERVRRSADIILPLYDPENFTRYPRGIVA</sequence>
<keyword evidence="5" id="KW-0862">Zinc</keyword>
<evidence type="ECO:0000256" key="4">
    <source>
        <dbReference type="ARBA" id="ARBA00022801"/>
    </source>
</evidence>
<dbReference type="Gene3D" id="3.60.15.10">
    <property type="entry name" value="Ribonuclease Z/Hydroxyacylglutathione hydrolase-like"/>
    <property type="match status" value="1"/>
</dbReference>
<comment type="cofactor">
    <cofactor evidence="1">
        <name>Zn(2+)</name>
        <dbReference type="ChEBI" id="CHEBI:29105"/>
    </cofactor>
</comment>
<dbReference type="PANTHER" id="PTHR42978">
    <property type="entry name" value="QUORUM-QUENCHING LACTONASE YTNP-RELATED-RELATED"/>
    <property type="match status" value="1"/>
</dbReference>
<dbReference type="InterPro" id="IPR036866">
    <property type="entry name" value="RibonucZ/Hydroxyglut_hydro"/>
</dbReference>
<reference evidence="7" key="1">
    <citation type="submission" date="2017-03" db="EMBL/GenBank/DDBJ databases">
        <authorList>
            <person name="Lund M.B."/>
        </authorList>
    </citation>
    <scope>NUCLEOTIDE SEQUENCE [LARGE SCALE GENOMIC DNA]</scope>
</reference>
<dbReference type="InterPro" id="IPR051013">
    <property type="entry name" value="MBL_superfamily_lactonases"/>
</dbReference>
<dbReference type="EMBL" id="NAEP01000053">
    <property type="protein sequence ID" value="PDQ34433.1"/>
    <property type="molecule type" value="Genomic_DNA"/>
</dbReference>
<comment type="similarity">
    <text evidence="2">Belongs to the metallo-beta-lactamase superfamily.</text>
</comment>
<protein>
    <recommendedName>
        <fullName evidence="8">Metallo-beta-lactamase domain-containing protein</fullName>
    </recommendedName>
</protein>
<dbReference type="Proteomes" id="UP000219994">
    <property type="component" value="Unassembled WGS sequence"/>
</dbReference>
<keyword evidence="3" id="KW-0479">Metal-binding</keyword>
<comment type="caution">
    <text evidence="6">The sequence shown here is derived from an EMBL/GenBank/DDBJ whole genome shotgun (WGS) entry which is preliminary data.</text>
</comment>
<keyword evidence="4" id="KW-0378">Hydrolase</keyword>
<evidence type="ECO:0000256" key="2">
    <source>
        <dbReference type="ARBA" id="ARBA00007749"/>
    </source>
</evidence>
<dbReference type="PANTHER" id="PTHR42978:SF2">
    <property type="entry name" value="102 KBASES UNSTABLE REGION: FROM 1 TO 119443"/>
    <property type="match status" value="1"/>
</dbReference>
<evidence type="ECO:0008006" key="8">
    <source>
        <dbReference type="Google" id="ProtNLM"/>
    </source>
</evidence>
<dbReference type="GO" id="GO:0046872">
    <property type="term" value="F:metal ion binding"/>
    <property type="evidence" value="ECO:0007669"/>
    <property type="project" value="UniProtKB-KW"/>
</dbReference>
<evidence type="ECO:0000313" key="6">
    <source>
        <dbReference type="EMBL" id="PDQ34433.1"/>
    </source>
</evidence>